<evidence type="ECO:0000313" key="6">
    <source>
        <dbReference type="Proteomes" id="UP000319383"/>
    </source>
</evidence>
<dbReference type="AlphaFoldDB" id="A0A517ZW47"/>
<dbReference type="InterPro" id="IPR011047">
    <property type="entry name" value="Quinoprotein_ADH-like_sf"/>
</dbReference>
<dbReference type="SMART" id="SM00560">
    <property type="entry name" value="LamGL"/>
    <property type="match status" value="1"/>
</dbReference>
<dbReference type="InterPro" id="IPR003961">
    <property type="entry name" value="FN3_dom"/>
</dbReference>
<feature type="signal peptide" evidence="3">
    <location>
        <begin position="1"/>
        <end position="26"/>
    </location>
</feature>
<proteinExistence type="predicted"/>
<sequence length="951" mass="103601" precursor="true">MQNIATKLTYALLFLVGLPSLATAQAANKAVMHWLLQPEYVQHVTIKDATGAHAGQINGIVTHWYGNNLAALEFDGLHNRIVAEPVESLLAPQALTVSAWVMIDKPADHGGIAGLIQKEKPFATGWLLGYQGDQFTFAGPGSTDKPLISQTKFQPGRWYHVAATDDGKTQKLFVNGQQEASAESPTEKNAALPGQQFVIGAARDGEQIVHLDGMIHEIAAYDRPLEAAAIRGQYDSKATAFPAPLEITVGPHVEFLSRTAAVVEWETAHPMPSVVAYGVDKQLGQRVTNAQPTTQHRVTIDDIAPDSIYSFQIRGTNNDQETAGKTHVFDSHFNYTLPTVVDDQSPYPNDELTELYESFAERILKETGVTQGYCLVLGVEQGRLAYELAKRSNLKIVAVDDNPANAAAARAALGETPYYGLRISIHEGSLSDLPYGEYFANLVVSDSLLMRGKLAADPGETYRVLSPSGGTAYLGQSDKRRVTATKTDLKKWLSEDPNDESHIDENGGLFASVRRGPLTGAGQWTHQYGQADNASCSQDFLVRGKMNVQWWGRPGPRPMPDRGPRNPAPLSAGGRLYIQGDRVLFSLNAYNGTVLWSKQVPAVRRANMPRDCSNMVAADDALYVVEGDHVLKFDGQTGKPTVVMQIPASDDSAPVDWGYLACVGDTLLGSAQKSGAGYLGDFGEWYDKSEPTSIAKVTSRRLFALDRNTGAAQWYYQGGVIINSTLTVADGRVYFVESRNPAALDSTAGRLVDEVQTGQFLVAVDLKTGEKLWEQPTDLSDASRVIYLVHTDDTLAVTGSSNGKYHIWAFNNEEGKPLWKESFAMKKDDHGGAIQHPVAVGSTLYCELRGYNLRTGKLERTDLPQRRGCGTMAASNYAFFYRHRFHGMWDLETNTQSEFQGIRGGCWLGQIPAAGLMLAPESSAGCSCTHSIQISVGYIPSAMTKQTPASK</sequence>
<evidence type="ECO:0000256" key="3">
    <source>
        <dbReference type="SAM" id="SignalP"/>
    </source>
</evidence>
<dbReference type="InterPro" id="IPR002372">
    <property type="entry name" value="PQQ_rpt_dom"/>
</dbReference>
<dbReference type="GO" id="GO:0003993">
    <property type="term" value="F:acid phosphatase activity"/>
    <property type="evidence" value="ECO:0007669"/>
    <property type="project" value="InterPro"/>
</dbReference>
<dbReference type="SUPFAM" id="SSF50998">
    <property type="entry name" value="Quinoprotein alcohol dehydrogenase-like"/>
    <property type="match status" value="1"/>
</dbReference>
<protein>
    <submittedName>
        <fullName evidence="5">Outer membrane protein assembly factor BamB</fullName>
    </submittedName>
</protein>
<dbReference type="SUPFAM" id="SSF53335">
    <property type="entry name" value="S-adenosyl-L-methionine-dependent methyltransferases"/>
    <property type="match status" value="1"/>
</dbReference>
<dbReference type="GO" id="GO:0046872">
    <property type="term" value="F:metal ion binding"/>
    <property type="evidence" value="ECO:0007669"/>
    <property type="project" value="InterPro"/>
</dbReference>
<dbReference type="Pfam" id="PF13385">
    <property type="entry name" value="Laminin_G_3"/>
    <property type="match status" value="1"/>
</dbReference>
<evidence type="ECO:0000256" key="2">
    <source>
        <dbReference type="ARBA" id="ARBA00023157"/>
    </source>
</evidence>
<dbReference type="SUPFAM" id="SSF49899">
    <property type="entry name" value="Concanavalin A-like lectins/glucanases"/>
    <property type="match status" value="1"/>
</dbReference>
<feature type="chain" id="PRO_5022205855" evidence="3">
    <location>
        <begin position="27"/>
        <end position="951"/>
    </location>
</feature>
<dbReference type="InterPro" id="IPR013320">
    <property type="entry name" value="ConA-like_dom_sf"/>
</dbReference>
<reference evidence="5 6" key="1">
    <citation type="submission" date="2019-02" db="EMBL/GenBank/DDBJ databases">
        <title>Deep-cultivation of Planctomycetes and their phenomic and genomic characterization uncovers novel biology.</title>
        <authorList>
            <person name="Wiegand S."/>
            <person name="Jogler M."/>
            <person name="Boedeker C."/>
            <person name="Pinto D."/>
            <person name="Vollmers J."/>
            <person name="Rivas-Marin E."/>
            <person name="Kohn T."/>
            <person name="Peeters S.H."/>
            <person name="Heuer A."/>
            <person name="Rast P."/>
            <person name="Oberbeckmann S."/>
            <person name="Bunk B."/>
            <person name="Jeske O."/>
            <person name="Meyerdierks A."/>
            <person name="Storesund J.E."/>
            <person name="Kallscheuer N."/>
            <person name="Luecker S."/>
            <person name="Lage O.M."/>
            <person name="Pohl T."/>
            <person name="Merkel B.J."/>
            <person name="Hornburger P."/>
            <person name="Mueller R.-W."/>
            <person name="Bruemmer F."/>
            <person name="Labrenz M."/>
            <person name="Spormann A.M."/>
            <person name="Op den Camp H."/>
            <person name="Overmann J."/>
            <person name="Amann R."/>
            <person name="Jetten M.S.M."/>
            <person name="Mascher T."/>
            <person name="Medema M.H."/>
            <person name="Devos D.P."/>
            <person name="Kaster A.-K."/>
            <person name="Ovreas L."/>
            <person name="Rohde M."/>
            <person name="Galperin M.Y."/>
            <person name="Jogler C."/>
        </authorList>
    </citation>
    <scope>NUCLEOTIDE SEQUENCE [LARGE SCALE GENOMIC DNA]</scope>
    <source>
        <strain evidence="5 6">Mal52</strain>
    </source>
</reference>
<dbReference type="Pfam" id="PF13360">
    <property type="entry name" value="PQQ_2"/>
    <property type="match status" value="2"/>
</dbReference>
<keyword evidence="6" id="KW-1185">Reference proteome</keyword>
<dbReference type="Gene3D" id="2.130.10.10">
    <property type="entry name" value="YVTN repeat-like/Quinoprotein amine dehydrogenase"/>
    <property type="match status" value="1"/>
</dbReference>
<dbReference type="SMART" id="SM00564">
    <property type="entry name" value="PQQ"/>
    <property type="match status" value="4"/>
</dbReference>
<dbReference type="InterPro" id="IPR008963">
    <property type="entry name" value="Purple_acid_Pase-like_N"/>
</dbReference>
<dbReference type="InterPro" id="IPR018391">
    <property type="entry name" value="PQQ_b-propeller_rpt"/>
</dbReference>
<name>A0A517ZW47_9PLAN</name>
<organism evidence="5 6">
    <name type="scientific">Symmachiella dynata</name>
    <dbReference type="NCBI Taxonomy" id="2527995"/>
    <lineage>
        <taxon>Bacteria</taxon>
        <taxon>Pseudomonadati</taxon>
        <taxon>Planctomycetota</taxon>
        <taxon>Planctomycetia</taxon>
        <taxon>Planctomycetales</taxon>
        <taxon>Planctomycetaceae</taxon>
        <taxon>Symmachiella</taxon>
    </lineage>
</organism>
<dbReference type="InterPro" id="IPR029063">
    <property type="entry name" value="SAM-dependent_MTases_sf"/>
</dbReference>
<dbReference type="Gene3D" id="3.40.50.150">
    <property type="entry name" value="Vaccinia Virus protein VP39"/>
    <property type="match status" value="1"/>
</dbReference>
<evidence type="ECO:0000256" key="1">
    <source>
        <dbReference type="ARBA" id="ARBA00022729"/>
    </source>
</evidence>
<gene>
    <name evidence="5" type="primary">bamB_7</name>
    <name evidence="5" type="ORF">Mal52_52030</name>
</gene>
<evidence type="ECO:0000313" key="5">
    <source>
        <dbReference type="EMBL" id="QDU46681.1"/>
    </source>
</evidence>
<dbReference type="Gene3D" id="2.60.120.200">
    <property type="match status" value="1"/>
</dbReference>
<dbReference type="RefSeq" id="WP_145379171.1">
    <property type="nucleotide sequence ID" value="NZ_CP036276.1"/>
</dbReference>
<dbReference type="InterPro" id="IPR006558">
    <property type="entry name" value="LamG-like"/>
</dbReference>
<dbReference type="Proteomes" id="UP000319383">
    <property type="component" value="Chromosome"/>
</dbReference>
<keyword evidence="2" id="KW-1015">Disulfide bond</keyword>
<accession>A0A517ZW47</accession>
<dbReference type="KEGG" id="sdyn:Mal52_52030"/>
<dbReference type="SUPFAM" id="SSF49363">
    <property type="entry name" value="Purple acid phosphatase, N-terminal domain"/>
    <property type="match status" value="1"/>
</dbReference>
<dbReference type="EMBL" id="CP036276">
    <property type="protein sequence ID" value="QDU46681.1"/>
    <property type="molecule type" value="Genomic_DNA"/>
</dbReference>
<dbReference type="PANTHER" id="PTHR34512:SF30">
    <property type="entry name" value="OUTER MEMBRANE PROTEIN ASSEMBLY FACTOR BAMB"/>
    <property type="match status" value="1"/>
</dbReference>
<evidence type="ECO:0000259" key="4">
    <source>
        <dbReference type="SMART" id="SM00560"/>
    </source>
</evidence>
<feature type="domain" description="LamG-like jellyroll fold" evidence="4">
    <location>
        <begin position="93"/>
        <end position="228"/>
    </location>
</feature>
<keyword evidence="1 3" id="KW-0732">Signal</keyword>
<dbReference type="CDD" id="cd00063">
    <property type="entry name" value="FN3"/>
    <property type="match status" value="1"/>
</dbReference>
<dbReference type="InterPro" id="IPR015943">
    <property type="entry name" value="WD40/YVTN_repeat-like_dom_sf"/>
</dbReference>
<dbReference type="PANTHER" id="PTHR34512">
    <property type="entry name" value="CELL SURFACE PROTEIN"/>
    <property type="match status" value="1"/>
</dbReference>